<dbReference type="PANTHER" id="PTHR47566">
    <property type="match status" value="1"/>
</dbReference>
<dbReference type="Proteomes" id="UP001500748">
    <property type="component" value="Unassembled WGS sequence"/>
</dbReference>
<evidence type="ECO:0008006" key="5">
    <source>
        <dbReference type="Google" id="ProtNLM"/>
    </source>
</evidence>
<evidence type="ECO:0000256" key="1">
    <source>
        <dbReference type="ARBA" id="ARBA00022614"/>
    </source>
</evidence>
<dbReference type="RefSeq" id="WP_345140357.1">
    <property type="nucleotide sequence ID" value="NZ_BAABDU010000003.1"/>
</dbReference>
<keyword evidence="4" id="KW-1185">Reference proteome</keyword>
<dbReference type="SUPFAM" id="SSF52058">
    <property type="entry name" value="L domain-like"/>
    <property type="match status" value="1"/>
</dbReference>
<dbReference type="InterPro" id="IPR001611">
    <property type="entry name" value="Leu-rich_rpt"/>
</dbReference>
<dbReference type="InterPro" id="IPR032675">
    <property type="entry name" value="LRR_dom_sf"/>
</dbReference>
<evidence type="ECO:0000256" key="2">
    <source>
        <dbReference type="ARBA" id="ARBA00022737"/>
    </source>
</evidence>
<keyword evidence="2" id="KW-0677">Repeat</keyword>
<keyword evidence="1" id="KW-0433">Leucine-rich repeat</keyword>
<dbReference type="PANTHER" id="PTHR47566:SF1">
    <property type="entry name" value="PROTEIN NUD1"/>
    <property type="match status" value="1"/>
</dbReference>
<organism evidence="3 4">
    <name type="scientific">Flavobacterium ginsengiterrae</name>
    <dbReference type="NCBI Taxonomy" id="871695"/>
    <lineage>
        <taxon>Bacteria</taxon>
        <taxon>Pseudomonadati</taxon>
        <taxon>Bacteroidota</taxon>
        <taxon>Flavobacteriia</taxon>
        <taxon>Flavobacteriales</taxon>
        <taxon>Flavobacteriaceae</taxon>
        <taxon>Flavobacterium</taxon>
    </lineage>
</organism>
<accession>A0ABP7G911</accession>
<name>A0ABP7G911_9FLAO</name>
<dbReference type="EMBL" id="BAABDU010000003">
    <property type="protein sequence ID" value="GAA3758940.1"/>
    <property type="molecule type" value="Genomic_DNA"/>
</dbReference>
<reference evidence="4" key="1">
    <citation type="journal article" date="2019" name="Int. J. Syst. Evol. Microbiol.">
        <title>The Global Catalogue of Microorganisms (GCM) 10K type strain sequencing project: providing services to taxonomists for standard genome sequencing and annotation.</title>
        <authorList>
            <consortium name="The Broad Institute Genomics Platform"/>
            <consortium name="The Broad Institute Genome Sequencing Center for Infectious Disease"/>
            <person name="Wu L."/>
            <person name="Ma J."/>
        </authorList>
    </citation>
    <scope>NUCLEOTIDE SEQUENCE [LARGE SCALE GENOMIC DNA]</scope>
    <source>
        <strain evidence="4">JCM 17337</strain>
    </source>
</reference>
<sequence>MDITRSFTDPSFKQYILDNFSEDKTTIQTIDVANVTSLNLSVQKLENLGGLEYFTSLTSLDCSYNKLRSIDISRNLQLEELICSENEILSFDLSENKKLRNLNCAFNRLKKLNLKNNTLLEKLVCHWNLLTDLSIENNSLLEELDFGYNHIFGIELGSKPNLQYLECSQNGLLDLDVSQCLSLKTLRCSNNTIKTLDLQKNKELEDLRCFYNHISILNISQNTALRSLYCSDNKISQLDFSHNPKLERIDYSNNLIREEDYVIDGIGAFKYDVSTSKYDSNIIFEGLEIYISTEAKTFQNIQKLKPIITKLYKNFAQINQDALAFIQQKHPDENVESLKPSDIIFDDEETFRIGYDAGESPAGQLFLYVSFDKKFKIENEIIYETY</sequence>
<dbReference type="PROSITE" id="PS51450">
    <property type="entry name" value="LRR"/>
    <property type="match status" value="1"/>
</dbReference>
<gene>
    <name evidence="3" type="ORF">GCM10022423_07030</name>
</gene>
<dbReference type="InterPro" id="IPR052574">
    <property type="entry name" value="CDIRP"/>
</dbReference>
<proteinExistence type="predicted"/>
<protein>
    <recommendedName>
        <fullName evidence="5">Leucine rich repeat (LRR) protein</fullName>
    </recommendedName>
</protein>
<dbReference type="Gene3D" id="3.80.10.10">
    <property type="entry name" value="Ribonuclease Inhibitor"/>
    <property type="match status" value="1"/>
</dbReference>
<comment type="caution">
    <text evidence="3">The sequence shown here is derived from an EMBL/GenBank/DDBJ whole genome shotgun (WGS) entry which is preliminary data.</text>
</comment>
<evidence type="ECO:0000313" key="4">
    <source>
        <dbReference type="Proteomes" id="UP001500748"/>
    </source>
</evidence>
<evidence type="ECO:0000313" key="3">
    <source>
        <dbReference type="EMBL" id="GAA3758940.1"/>
    </source>
</evidence>